<dbReference type="EMBL" id="CP010311">
    <property type="protein sequence ID" value="AJF07536.1"/>
    <property type="molecule type" value="Genomic_DNA"/>
</dbReference>
<dbReference type="GO" id="GO:0051082">
    <property type="term" value="F:unfolded protein binding"/>
    <property type="evidence" value="ECO:0007669"/>
    <property type="project" value="TreeGrafter"/>
</dbReference>
<evidence type="ECO:0000256" key="5">
    <source>
        <dbReference type="SAM" id="SignalP"/>
    </source>
</evidence>
<evidence type="ECO:0000313" key="6">
    <source>
        <dbReference type="EMBL" id="AJF07536.1"/>
    </source>
</evidence>
<dbReference type="PANTHER" id="PTHR38102">
    <property type="entry name" value="PERIPLASMIC CHAPERONE SPY"/>
    <property type="match status" value="1"/>
</dbReference>
<feature type="signal peptide" evidence="5">
    <location>
        <begin position="1"/>
        <end position="26"/>
    </location>
</feature>
<dbReference type="HOGENOM" id="CLU_139759_0_0_7"/>
<name>A0A0B5FVD5_9BACT</name>
<keyword evidence="4" id="KW-0574">Periplasm</keyword>
<dbReference type="Proteomes" id="UP000035036">
    <property type="component" value="Chromosome"/>
</dbReference>
<gene>
    <name evidence="6" type="ORF">GSUB_14620</name>
</gene>
<dbReference type="KEGG" id="gsb:GSUB_14620"/>
<comment type="similarity">
    <text evidence="2">Belongs to the CpxP/Spy family.</text>
</comment>
<dbReference type="RefSeq" id="WP_040201452.1">
    <property type="nucleotide sequence ID" value="NZ_CP010311.1"/>
</dbReference>
<evidence type="ECO:0000256" key="4">
    <source>
        <dbReference type="ARBA" id="ARBA00022764"/>
    </source>
</evidence>
<feature type="chain" id="PRO_5002115632" description="Periplasmic heavy metal sensor" evidence="5">
    <location>
        <begin position="27"/>
        <end position="171"/>
    </location>
</feature>
<dbReference type="Pfam" id="PF07813">
    <property type="entry name" value="LTXXQ"/>
    <property type="match status" value="1"/>
</dbReference>
<evidence type="ECO:0008006" key="8">
    <source>
        <dbReference type="Google" id="ProtNLM"/>
    </source>
</evidence>
<evidence type="ECO:0000256" key="2">
    <source>
        <dbReference type="ARBA" id="ARBA00008441"/>
    </source>
</evidence>
<evidence type="ECO:0000256" key="3">
    <source>
        <dbReference type="ARBA" id="ARBA00022729"/>
    </source>
</evidence>
<dbReference type="InterPro" id="IPR052211">
    <property type="entry name" value="Cpx_auxiliary_protein"/>
</dbReference>
<dbReference type="Gene3D" id="1.20.120.1490">
    <property type="match status" value="1"/>
</dbReference>
<dbReference type="PANTHER" id="PTHR38102:SF1">
    <property type="entry name" value="PERIPLASMIC CHAPERONE SPY"/>
    <property type="match status" value="1"/>
</dbReference>
<dbReference type="CDD" id="cd09916">
    <property type="entry name" value="CpxP_like"/>
    <property type="match status" value="1"/>
</dbReference>
<dbReference type="InterPro" id="IPR012899">
    <property type="entry name" value="LTXXQ"/>
</dbReference>
<protein>
    <recommendedName>
        <fullName evidence="8">Periplasmic heavy metal sensor</fullName>
    </recommendedName>
</protein>
<proteinExistence type="inferred from homology"/>
<evidence type="ECO:0000313" key="7">
    <source>
        <dbReference type="Proteomes" id="UP000035036"/>
    </source>
</evidence>
<dbReference type="AlphaFoldDB" id="A0A0B5FVD5"/>
<sequence>MNIKKILSIALIGLLSTAVLATSSFAAPGQGAKMGGGKAMTEEQRQERQDLHLERMAAVLDLTEEQKTQIEALRNQKWENTAAQQGKMTELREELREMGLDGSYDEARARALANELATIKADMMVENIRLRSEIHSLLTPEQQELTEKLRPLKQNCKGQGCKNKGRCVDMM</sequence>
<accession>A0A0B5FVD5</accession>
<reference evidence="6 7" key="1">
    <citation type="journal article" date="2015" name="Genome Announc.">
        <title>Genomes of Geoalkalibacter ferrihydriticus Z-0531T and Geoalkalibacter subterraneus Red1T, Two Haloalkaliphilic Metal-Reducing Deltaproteobacteria.</title>
        <authorList>
            <person name="Badalamenti J.P."/>
            <person name="Krajmalnik-Brown R."/>
            <person name="Torres C.I."/>
            <person name="Bond D.R."/>
        </authorList>
    </citation>
    <scope>NUCLEOTIDE SEQUENCE [LARGE SCALE GENOMIC DNA]</scope>
    <source>
        <strain evidence="6 7">Red1</strain>
    </source>
</reference>
<dbReference type="PIRSF" id="PIRSF034445">
    <property type="entry name" value="CpxP_Spy"/>
    <property type="match status" value="1"/>
</dbReference>
<keyword evidence="3 5" id="KW-0732">Signal</keyword>
<organism evidence="6 7">
    <name type="scientific">Geoalkalibacter subterraneus</name>
    <dbReference type="NCBI Taxonomy" id="483547"/>
    <lineage>
        <taxon>Bacteria</taxon>
        <taxon>Pseudomonadati</taxon>
        <taxon>Thermodesulfobacteriota</taxon>
        <taxon>Desulfuromonadia</taxon>
        <taxon>Desulfuromonadales</taxon>
        <taxon>Geoalkalibacteraceae</taxon>
        <taxon>Geoalkalibacter</taxon>
    </lineage>
</organism>
<dbReference type="OrthoDB" id="5402495at2"/>
<keyword evidence="7" id="KW-1185">Reference proteome</keyword>
<evidence type="ECO:0000256" key="1">
    <source>
        <dbReference type="ARBA" id="ARBA00004418"/>
    </source>
</evidence>
<dbReference type="GO" id="GO:0030288">
    <property type="term" value="C:outer membrane-bounded periplasmic space"/>
    <property type="evidence" value="ECO:0007669"/>
    <property type="project" value="TreeGrafter"/>
</dbReference>
<comment type="subcellular location">
    <subcellularLocation>
        <location evidence="1">Periplasm</location>
    </subcellularLocation>
</comment>